<dbReference type="GO" id="GO:0000785">
    <property type="term" value="C:chromatin"/>
    <property type="evidence" value="ECO:0007669"/>
    <property type="project" value="TreeGrafter"/>
</dbReference>
<feature type="domain" description="Cohesin subunit SCC3/SA HEAT-repeats" evidence="3">
    <location>
        <begin position="550"/>
        <end position="776"/>
    </location>
</feature>
<feature type="region of interest" description="Disordered" evidence="1">
    <location>
        <begin position="1143"/>
        <end position="1308"/>
    </location>
</feature>
<dbReference type="InterPro" id="IPR016024">
    <property type="entry name" value="ARM-type_fold"/>
</dbReference>
<dbReference type="Pfam" id="PF08514">
    <property type="entry name" value="STAG"/>
    <property type="match status" value="1"/>
</dbReference>
<dbReference type="SUPFAM" id="SSF48371">
    <property type="entry name" value="ARM repeat"/>
    <property type="match status" value="1"/>
</dbReference>
<dbReference type="GO" id="GO:0008278">
    <property type="term" value="C:cohesin complex"/>
    <property type="evidence" value="ECO:0007669"/>
    <property type="project" value="TreeGrafter"/>
</dbReference>
<dbReference type="InterPro" id="IPR056396">
    <property type="entry name" value="HEAT_SCC3-SA"/>
</dbReference>
<gene>
    <name evidence="4" type="ORF">FCC1311_076442</name>
</gene>
<dbReference type="InterPro" id="IPR011989">
    <property type="entry name" value="ARM-like"/>
</dbReference>
<feature type="region of interest" description="Disordered" evidence="1">
    <location>
        <begin position="485"/>
        <end position="522"/>
    </location>
</feature>
<dbReference type="InterPro" id="IPR013721">
    <property type="entry name" value="STAG"/>
</dbReference>
<feature type="compositionally biased region" description="Acidic residues" evidence="1">
    <location>
        <begin position="1155"/>
        <end position="1172"/>
    </location>
</feature>
<name>A0A2R5GKL6_9STRA</name>
<dbReference type="EMBL" id="BEYU01000097">
    <property type="protein sequence ID" value="GBG31420.1"/>
    <property type="molecule type" value="Genomic_DNA"/>
</dbReference>
<feature type="domain" description="STAG" evidence="2">
    <location>
        <begin position="99"/>
        <end position="206"/>
    </location>
</feature>
<evidence type="ECO:0000313" key="5">
    <source>
        <dbReference type="Proteomes" id="UP000241890"/>
    </source>
</evidence>
<dbReference type="Proteomes" id="UP000241890">
    <property type="component" value="Unassembled WGS sequence"/>
</dbReference>
<accession>A0A2R5GKL6</accession>
<sequence>MEYGEILAALADDGVSITQLVREIVQDESSTPESISVRLVGFLLECAGTPADTVRSALRDQDEAPDENDIVEIEKDEVDDIASDIASDRKSFFDKYPLQHWKQFSSKFARFWEALIAESDTTLSLIDDSSAFYQVLPALVRSVVALSVGPMLSFRHTAVETAAHLGKALLSLFNAELVKLFKVVKQLASKVKRASPMEKLVKDLKRTLAGLLEPTSKFLSTAPIDKALEAIASAASKSQKPVADLATSCLRMTASLKRLNGMAQQLFNGMFHSKVNNRCKDIHDEVRLASLHVIEAFMQQDPVHFIWIARVHVDRLLSDRSPAVRKKACEVWRVCMLSAGPAQDLELDAADRKRSDQSLLKKKSDWASRALADELGGPLLSDVNAGVIESAIRAVSAIFEVNRKSVEMSTEQAVERCLCYMDTAEESLAGVRLAAAEFALKSRPELVGDARASGSARTGAAGLAQARLQLASLLELLANLAGSRQGSKRASTDKDNNDDGNMEEDDDELDDDDDDDDEYDDDIDSEIGYEELREMAAKPRILPFEILAKVVQAFWALPECDFLRNWEAQCNMLQSYGENNVSGNLGALRAQTLAGIIRAASDCIPEQSGASGKSARGGNRRKSLSAAAKKDATTMARALHEAVERSLTDLVVTFRAEPAVLRNLIPLCAKLDLALYTRDSQRKKLAKLTKSLSQVFLQHMDPVLLFETGRILAGVLASSETSPVGKEANTILAEMRTGVHASIAKAGEQFKDGAADEETWTALANGVRRIGMLLRVDAETEPLEIETQNNVCNALCTCGRKEAVLLADGLVALQLDLVAAFRAAASACEDKEKLESACADVVRRRDALARVLEHVFDTYDSPRKLQQAAIATLMDMRVLCARRLESTALHALAWRPSKPLVAAADAATRSFVDRAAKAGSRQQPSMEMQRLLVAPAVRSALYSGSALAGYLVAQAGHGNQDLDDAADVLQNTARKSDTESLMVMQHEALRVSFVAQDKDGNGRAEEDENDEGDEKGLFARAASLAREISARAHNCPERMAPPLIAALEEDFAFALAATDDNASLGRVGFLALLVPFVRILKPHQLHDVRQVWSAQINESTSQASAIMKLLLSEDEPNGDLDENLVRRGRAAFRDLEAALGVRTQTGAKSDKDGDVVVDDDDDDDDEEEESDMEEKNESKSSSASRRRSAASSQSSKRRTPKSRQSSTSTSSARKRRKVVNDGKDGNEEEEDDDDVSAREIEKNLFAASDSETGRTASRMGPQEDALFSESGVGAHESAHPGDEDEDDVSNDEAVKGVRPRRRSGRMAA</sequence>
<evidence type="ECO:0000313" key="4">
    <source>
        <dbReference type="EMBL" id="GBG31420.1"/>
    </source>
</evidence>
<dbReference type="PANTHER" id="PTHR11199:SF0">
    <property type="entry name" value="LD34181P-RELATED"/>
    <property type="match status" value="1"/>
</dbReference>
<evidence type="ECO:0000256" key="1">
    <source>
        <dbReference type="SAM" id="MobiDB-lite"/>
    </source>
</evidence>
<keyword evidence="5" id="KW-1185">Reference proteome</keyword>
<evidence type="ECO:0000259" key="3">
    <source>
        <dbReference type="Pfam" id="PF24571"/>
    </source>
</evidence>
<proteinExistence type="predicted"/>
<dbReference type="Pfam" id="PF24571">
    <property type="entry name" value="HEAT_SCC3-SA"/>
    <property type="match status" value="1"/>
</dbReference>
<dbReference type="Gene3D" id="1.25.10.10">
    <property type="entry name" value="Leucine-rich Repeat Variant"/>
    <property type="match status" value="1"/>
</dbReference>
<dbReference type="GO" id="GO:0005634">
    <property type="term" value="C:nucleus"/>
    <property type="evidence" value="ECO:0007669"/>
    <property type="project" value="TreeGrafter"/>
</dbReference>
<dbReference type="InParanoid" id="A0A2R5GKL6"/>
<feature type="compositionally biased region" description="Low complexity" evidence="1">
    <location>
        <begin position="1202"/>
        <end position="1211"/>
    </location>
</feature>
<evidence type="ECO:0000259" key="2">
    <source>
        <dbReference type="Pfam" id="PF08514"/>
    </source>
</evidence>
<organism evidence="4 5">
    <name type="scientific">Hondaea fermentalgiana</name>
    <dbReference type="NCBI Taxonomy" id="2315210"/>
    <lineage>
        <taxon>Eukaryota</taxon>
        <taxon>Sar</taxon>
        <taxon>Stramenopiles</taxon>
        <taxon>Bigyra</taxon>
        <taxon>Labyrinthulomycetes</taxon>
        <taxon>Thraustochytrida</taxon>
        <taxon>Thraustochytriidae</taxon>
        <taxon>Hondaea</taxon>
    </lineage>
</organism>
<dbReference type="PANTHER" id="PTHR11199">
    <property type="entry name" value="STROMAL ANTIGEN"/>
    <property type="match status" value="1"/>
</dbReference>
<feature type="compositionally biased region" description="Acidic residues" evidence="1">
    <location>
        <begin position="498"/>
        <end position="522"/>
    </location>
</feature>
<protein>
    <submittedName>
        <fullName evidence="4">Uncharacterized protein</fullName>
    </submittedName>
</protein>
<feature type="region of interest" description="Disordered" evidence="1">
    <location>
        <begin position="606"/>
        <end position="628"/>
    </location>
</feature>
<comment type="caution">
    <text evidence="4">The sequence shown here is derived from an EMBL/GenBank/DDBJ whole genome shotgun (WGS) entry which is preliminary data.</text>
</comment>
<feature type="region of interest" description="Disordered" evidence="1">
    <location>
        <begin position="996"/>
        <end position="1015"/>
    </location>
</feature>
<dbReference type="GO" id="GO:0007062">
    <property type="term" value="P:sister chromatid cohesion"/>
    <property type="evidence" value="ECO:0007669"/>
    <property type="project" value="UniProtKB-ARBA"/>
</dbReference>
<feature type="compositionally biased region" description="Basic residues" evidence="1">
    <location>
        <begin position="1297"/>
        <end position="1308"/>
    </location>
</feature>
<feature type="compositionally biased region" description="Low complexity" evidence="1">
    <location>
        <begin position="1179"/>
        <end position="1194"/>
    </location>
</feature>
<dbReference type="InterPro" id="IPR039662">
    <property type="entry name" value="Cohesin_Scc3/SA"/>
</dbReference>
<dbReference type="GO" id="GO:0003682">
    <property type="term" value="F:chromatin binding"/>
    <property type="evidence" value="ECO:0007669"/>
    <property type="project" value="TreeGrafter"/>
</dbReference>
<reference evidence="4 5" key="1">
    <citation type="submission" date="2017-12" db="EMBL/GenBank/DDBJ databases">
        <title>Sequencing, de novo assembly and annotation of complete genome of a new Thraustochytrid species, strain FCC1311.</title>
        <authorList>
            <person name="Sedici K."/>
            <person name="Godart F."/>
            <person name="Aiese Cigliano R."/>
            <person name="Sanseverino W."/>
            <person name="Barakat M."/>
            <person name="Ortet P."/>
            <person name="Marechal E."/>
            <person name="Cagnac O."/>
            <person name="Amato A."/>
        </authorList>
    </citation>
    <scope>NUCLEOTIDE SEQUENCE [LARGE SCALE GENOMIC DNA]</scope>
</reference>